<evidence type="ECO:0000259" key="1">
    <source>
        <dbReference type="Pfam" id="PF13456"/>
    </source>
</evidence>
<organism evidence="2 3">
    <name type="scientific">Glycine soja</name>
    <name type="common">Wild soybean</name>
    <dbReference type="NCBI Taxonomy" id="3848"/>
    <lineage>
        <taxon>Eukaryota</taxon>
        <taxon>Viridiplantae</taxon>
        <taxon>Streptophyta</taxon>
        <taxon>Embryophyta</taxon>
        <taxon>Tracheophyta</taxon>
        <taxon>Spermatophyta</taxon>
        <taxon>Magnoliopsida</taxon>
        <taxon>eudicotyledons</taxon>
        <taxon>Gunneridae</taxon>
        <taxon>Pentapetalae</taxon>
        <taxon>rosids</taxon>
        <taxon>fabids</taxon>
        <taxon>Fabales</taxon>
        <taxon>Fabaceae</taxon>
        <taxon>Papilionoideae</taxon>
        <taxon>50 kb inversion clade</taxon>
        <taxon>NPAAA clade</taxon>
        <taxon>indigoferoid/millettioid clade</taxon>
        <taxon>Phaseoleae</taxon>
        <taxon>Glycine</taxon>
        <taxon>Glycine subgen. Soja</taxon>
    </lineage>
</organism>
<protein>
    <recommendedName>
        <fullName evidence="1">RNase H type-1 domain-containing protein</fullName>
    </recommendedName>
</protein>
<keyword evidence="3" id="KW-1185">Reference proteome</keyword>
<dbReference type="EMBL" id="QZWG01000007">
    <property type="protein sequence ID" value="RZC04124.1"/>
    <property type="molecule type" value="Genomic_DNA"/>
</dbReference>
<sequence>MKTSFTTSGIAPMQEKSGLGWASFQGQSFSAPILESPPSGSLKLNVDGSCLLESSSIGAGGVICDHTYNWIVGVYSFDGLGDSAKAEIMALRHGLILAWDKGFRNILCEMDNKNMVDIFNNNCCPDFHPHIAVVLIVLELIN</sequence>
<dbReference type="Gene3D" id="3.30.420.10">
    <property type="entry name" value="Ribonuclease H-like superfamily/Ribonuclease H"/>
    <property type="match status" value="1"/>
</dbReference>
<reference evidence="2 3" key="1">
    <citation type="submission" date="2018-09" db="EMBL/GenBank/DDBJ databases">
        <title>A high-quality reference genome of wild soybean provides a powerful tool to mine soybean genomes.</title>
        <authorList>
            <person name="Xie M."/>
            <person name="Chung C.Y.L."/>
            <person name="Li M.-W."/>
            <person name="Wong F.-L."/>
            <person name="Chan T.-F."/>
            <person name="Lam H.-M."/>
        </authorList>
    </citation>
    <scope>NUCLEOTIDE SEQUENCE [LARGE SCALE GENOMIC DNA]</scope>
    <source>
        <strain evidence="3">cv. W05</strain>
        <tissue evidence="2">Hypocotyl of etiolated seedlings</tissue>
    </source>
</reference>
<dbReference type="InterPro" id="IPR002156">
    <property type="entry name" value="RNaseH_domain"/>
</dbReference>
<dbReference type="InterPro" id="IPR053151">
    <property type="entry name" value="RNase_H-like"/>
</dbReference>
<comment type="caution">
    <text evidence="2">The sequence shown here is derived from an EMBL/GenBank/DDBJ whole genome shotgun (WGS) entry which is preliminary data.</text>
</comment>
<dbReference type="PANTHER" id="PTHR47723">
    <property type="entry name" value="OS05G0353850 PROTEIN"/>
    <property type="match status" value="1"/>
</dbReference>
<dbReference type="InterPro" id="IPR044730">
    <property type="entry name" value="RNase_H-like_dom_plant"/>
</dbReference>
<dbReference type="Proteomes" id="UP000289340">
    <property type="component" value="Chromosome 7"/>
</dbReference>
<feature type="domain" description="RNase H type-1" evidence="1">
    <location>
        <begin position="45"/>
        <end position="122"/>
    </location>
</feature>
<gene>
    <name evidence="2" type="ORF">D0Y65_018654</name>
</gene>
<dbReference type="InterPro" id="IPR036397">
    <property type="entry name" value="RNaseH_sf"/>
</dbReference>
<dbReference type="AlphaFoldDB" id="A0A445K025"/>
<name>A0A445K025_GLYSO</name>
<proteinExistence type="predicted"/>
<dbReference type="PANTHER" id="PTHR47723:SF19">
    <property type="entry name" value="POLYNUCLEOTIDYL TRANSFERASE, RIBONUCLEASE H-LIKE SUPERFAMILY PROTEIN"/>
    <property type="match status" value="1"/>
</dbReference>
<evidence type="ECO:0000313" key="2">
    <source>
        <dbReference type="EMBL" id="RZC04124.1"/>
    </source>
</evidence>
<dbReference type="GO" id="GO:0004523">
    <property type="term" value="F:RNA-DNA hybrid ribonuclease activity"/>
    <property type="evidence" value="ECO:0007669"/>
    <property type="project" value="InterPro"/>
</dbReference>
<dbReference type="InterPro" id="IPR012337">
    <property type="entry name" value="RNaseH-like_sf"/>
</dbReference>
<dbReference type="SUPFAM" id="SSF53098">
    <property type="entry name" value="Ribonuclease H-like"/>
    <property type="match status" value="1"/>
</dbReference>
<dbReference type="CDD" id="cd06222">
    <property type="entry name" value="RNase_H_like"/>
    <property type="match status" value="1"/>
</dbReference>
<dbReference type="Pfam" id="PF13456">
    <property type="entry name" value="RVT_3"/>
    <property type="match status" value="1"/>
</dbReference>
<accession>A0A445K025</accession>
<evidence type="ECO:0000313" key="3">
    <source>
        <dbReference type="Proteomes" id="UP000289340"/>
    </source>
</evidence>
<dbReference type="GO" id="GO:0003676">
    <property type="term" value="F:nucleic acid binding"/>
    <property type="evidence" value="ECO:0007669"/>
    <property type="project" value="InterPro"/>
</dbReference>